<evidence type="ECO:0000256" key="8">
    <source>
        <dbReference type="SAM" id="Coils"/>
    </source>
</evidence>
<dbReference type="PROSITE" id="PS00651">
    <property type="entry name" value="RIBOSOMAL_L9"/>
    <property type="match status" value="1"/>
</dbReference>
<proteinExistence type="inferred from homology"/>
<dbReference type="Pfam" id="PF01281">
    <property type="entry name" value="Ribosomal_L9_N"/>
    <property type="match status" value="1"/>
</dbReference>
<dbReference type="FunFam" id="3.40.5.10:FF:000003">
    <property type="entry name" value="50S ribosomal protein L9"/>
    <property type="match status" value="1"/>
</dbReference>
<keyword evidence="3 7" id="KW-0694">RNA-binding</keyword>
<dbReference type="InterPro" id="IPR020070">
    <property type="entry name" value="Ribosomal_bL9_N"/>
</dbReference>
<evidence type="ECO:0000313" key="11">
    <source>
        <dbReference type="Proteomes" id="UP000199584"/>
    </source>
</evidence>
<evidence type="ECO:0000256" key="2">
    <source>
        <dbReference type="ARBA" id="ARBA00022730"/>
    </source>
</evidence>
<dbReference type="GO" id="GO:0005840">
    <property type="term" value="C:ribosome"/>
    <property type="evidence" value="ECO:0007669"/>
    <property type="project" value="UniProtKB-KW"/>
</dbReference>
<keyword evidence="11" id="KW-1185">Reference proteome</keyword>
<evidence type="ECO:0000256" key="6">
    <source>
        <dbReference type="ARBA" id="ARBA00035292"/>
    </source>
</evidence>
<dbReference type="InterPro" id="IPR036935">
    <property type="entry name" value="Ribosomal_bL9_N_sf"/>
</dbReference>
<evidence type="ECO:0000256" key="5">
    <source>
        <dbReference type="ARBA" id="ARBA00023274"/>
    </source>
</evidence>
<evidence type="ECO:0000259" key="9">
    <source>
        <dbReference type="PROSITE" id="PS00651"/>
    </source>
</evidence>
<dbReference type="AlphaFoldDB" id="A0A1I6E2M3"/>
<comment type="function">
    <text evidence="7">Binds to the 23S rRNA.</text>
</comment>
<dbReference type="GO" id="GO:0019843">
    <property type="term" value="F:rRNA binding"/>
    <property type="evidence" value="ECO:0007669"/>
    <property type="project" value="UniProtKB-UniRule"/>
</dbReference>
<evidence type="ECO:0000256" key="7">
    <source>
        <dbReference type="HAMAP-Rule" id="MF_00503"/>
    </source>
</evidence>
<sequence length="148" mass="16282">MQVILLEDVKKLGEKGKVVNVAEGYARNYLIPKGLAVEASKGRMKDLEKQRAIQAEKKKQIEEKARELGNRLDGLKLTIQARVGDAGKLFGAIGNKDIAGALKEKHGLEVDKKKIIVKNPIKALGEYPIIIKLHPAVQVEINLEVVAE</sequence>
<keyword evidence="5 7" id="KW-0687">Ribonucleoprotein</keyword>
<dbReference type="Pfam" id="PF03948">
    <property type="entry name" value="Ribosomal_L9_C"/>
    <property type="match status" value="1"/>
</dbReference>
<evidence type="ECO:0000256" key="3">
    <source>
        <dbReference type="ARBA" id="ARBA00022884"/>
    </source>
</evidence>
<dbReference type="SUPFAM" id="SSF55653">
    <property type="entry name" value="Ribosomal protein L9 C-domain"/>
    <property type="match status" value="1"/>
</dbReference>
<dbReference type="Gene3D" id="3.40.5.10">
    <property type="entry name" value="Ribosomal protein L9, N-terminal domain"/>
    <property type="match status" value="1"/>
</dbReference>
<dbReference type="GO" id="GO:0006412">
    <property type="term" value="P:translation"/>
    <property type="evidence" value="ECO:0007669"/>
    <property type="project" value="UniProtKB-UniRule"/>
</dbReference>
<dbReference type="InterPro" id="IPR036791">
    <property type="entry name" value="Ribosomal_bL9_C_sf"/>
</dbReference>
<dbReference type="InterPro" id="IPR020069">
    <property type="entry name" value="Ribosomal_bL9_C"/>
</dbReference>
<dbReference type="GO" id="GO:0003735">
    <property type="term" value="F:structural constituent of ribosome"/>
    <property type="evidence" value="ECO:0007669"/>
    <property type="project" value="InterPro"/>
</dbReference>
<keyword evidence="8" id="KW-0175">Coiled coil</keyword>
<organism evidence="10 11">
    <name type="scientific">Desulfoscipio geothermicus DSM 3669</name>
    <dbReference type="NCBI Taxonomy" id="1121426"/>
    <lineage>
        <taxon>Bacteria</taxon>
        <taxon>Bacillati</taxon>
        <taxon>Bacillota</taxon>
        <taxon>Clostridia</taxon>
        <taxon>Eubacteriales</taxon>
        <taxon>Desulfallaceae</taxon>
        <taxon>Desulfoscipio</taxon>
    </lineage>
</organism>
<dbReference type="Gene3D" id="3.10.430.100">
    <property type="entry name" value="Ribosomal protein L9, C-terminal domain"/>
    <property type="match status" value="1"/>
</dbReference>
<accession>A0A1I6E2M3</accession>
<feature type="coiled-coil region" evidence="8">
    <location>
        <begin position="44"/>
        <end position="78"/>
    </location>
</feature>
<dbReference type="PANTHER" id="PTHR21368">
    <property type="entry name" value="50S RIBOSOMAL PROTEIN L9"/>
    <property type="match status" value="1"/>
</dbReference>
<dbReference type="NCBIfam" id="TIGR00158">
    <property type="entry name" value="L9"/>
    <property type="match status" value="1"/>
</dbReference>
<dbReference type="InterPro" id="IPR000244">
    <property type="entry name" value="Ribosomal_bL9"/>
</dbReference>
<dbReference type="HAMAP" id="MF_00503">
    <property type="entry name" value="Ribosomal_bL9"/>
    <property type="match status" value="1"/>
</dbReference>
<protein>
    <recommendedName>
        <fullName evidence="6 7">Large ribosomal subunit protein bL9</fullName>
    </recommendedName>
</protein>
<name>A0A1I6E2M3_9FIRM</name>
<dbReference type="Proteomes" id="UP000199584">
    <property type="component" value="Unassembled WGS sequence"/>
</dbReference>
<evidence type="ECO:0000256" key="4">
    <source>
        <dbReference type="ARBA" id="ARBA00022980"/>
    </source>
</evidence>
<dbReference type="InterPro" id="IPR009027">
    <property type="entry name" value="Ribosomal_bL9/RNase_H1_N"/>
</dbReference>
<dbReference type="STRING" id="39060.SAMN05660706_12428"/>
<comment type="similarity">
    <text evidence="1 7">Belongs to the bacterial ribosomal protein bL9 family.</text>
</comment>
<gene>
    <name evidence="7" type="primary">rplI</name>
    <name evidence="10" type="ORF">SAMN05660706_12428</name>
</gene>
<evidence type="ECO:0000313" key="10">
    <source>
        <dbReference type="EMBL" id="SFR12024.1"/>
    </source>
</evidence>
<dbReference type="OrthoDB" id="9788336at2"/>
<dbReference type="InterPro" id="IPR020594">
    <property type="entry name" value="Ribosomal_bL9_bac/chp"/>
</dbReference>
<dbReference type="SUPFAM" id="SSF55658">
    <property type="entry name" value="L9 N-domain-like"/>
    <property type="match status" value="1"/>
</dbReference>
<dbReference type="GO" id="GO:1990904">
    <property type="term" value="C:ribonucleoprotein complex"/>
    <property type="evidence" value="ECO:0007669"/>
    <property type="project" value="UniProtKB-KW"/>
</dbReference>
<evidence type="ECO:0000256" key="1">
    <source>
        <dbReference type="ARBA" id="ARBA00010605"/>
    </source>
</evidence>
<reference evidence="11" key="1">
    <citation type="submission" date="2016-10" db="EMBL/GenBank/DDBJ databases">
        <authorList>
            <person name="Varghese N."/>
            <person name="Submissions S."/>
        </authorList>
    </citation>
    <scope>NUCLEOTIDE SEQUENCE [LARGE SCALE GENOMIC DNA]</scope>
    <source>
        <strain evidence="11">DSM 3669</strain>
    </source>
</reference>
<keyword evidence="2 7" id="KW-0699">rRNA-binding</keyword>
<dbReference type="RefSeq" id="WP_092485441.1">
    <property type="nucleotide sequence ID" value="NZ_FOYM01000024.1"/>
</dbReference>
<dbReference type="EMBL" id="FOYM01000024">
    <property type="protein sequence ID" value="SFR12024.1"/>
    <property type="molecule type" value="Genomic_DNA"/>
</dbReference>
<dbReference type="FunFam" id="3.10.430.100:FF:000006">
    <property type="entry name" value="50S ribosomal protein L9"/>
    <property type="match status" value="1"/>
</dbReference>
<keyword evidence="4 7" id="KW-0689">Ribosomal protein</keyword>
<feature type="domain" description="Ribosomal protein L9" evidence="9">
    <location>
        <begin position="13"/>
        <end position="40"/>
    </location>
</feature>